<protein>
    <submittedName>
        <fullName evidence="1">Uncharacterized protein</fullName>
    </submittedName>
</protein>
<reference evidence="1" key="1">
    <citation type="submission" date="2020-08" db="EMBL/GenBank/DDBJ databases">
        <title>Genome sequencing and assembly of the red palm weevil Rhynchophorus ferrugineus.</title>
        <authorList>
            <person name="Dias G.B."/>
            <person name="Bergman C.M."/>
            <person name="Manee M."/>
        </authorList>
    </citation>
    <scope>NUCLEOTIDE SEQUENCE</scope>
    <source>
        <strain evidence="1">AA-2017</strain>
        <tissue evidence="1">Whole larva</tissue>
    </source>
</reference>
<evidence type="ECO:0000313" key="1">
    <source>
        <dbReference type="EMBL" id="KAF7275461.1"/>
    </source>
</evidence>
<feature type="non-terminal residue" evidence="1">
    <location>
        <position position="1"/>
    </location>
</feature>
<dbReference type="EMBL" id="JAACXV010010315">
    <property type="protein sequence ID" value="KAF7275461.1"/>
    <property type="molecule type" value="Genomic_DNA"/>
</dbReference>
<dbReference type="Proteomes" id="UP000625711">
    <property type="component" value="Unassembled WGS sequence"/>
</dbReference>
<proteinExistence type="predicted"/>
<comment type="caution">
    <text evidence="1">The sequence shown here is derived from an EMBL/GenBank/DDBJ whole genome shotgun (WGS) entry which is preliminary data.</text>
</comment>
<name>A0A834MBD7_RHYFE</name>
<accession>A0A834MBD7</accession>
<gene>
    <name evidence="1" type="ORF">GWI33_011695</name>
</gene>
<evidence type="ECO:0000313" key="2">
    <source>
        <dbReference type="Proteomes" id="UP000625711"/>
    </source>
</evidence>
<keyword evidence="2" id="KW-1185">Reference proteome</keyword>
<organism evidence="1 2">
    <name type="scientific">Rhynchophorus ferrugineus</name>
    <name type="common">Red palm weevil</name>
    <name type="synonym">Curculio ferrugineus</name>
    <dbReference type="NCBI Taxonomy" id="354439"/>
    <lineage>
        <taxon>Eukaryota</taxon>
        <taxon>Metazoa</taxon>
        <taxon>Ecdysozoa</taxon>
        <taxon>Arthropoda</taxon>
        <taxon>Hexapoda</taxon>
        <taxon>Insecta</taxon>
        <taxon>Pterygota</taxon>
        <taxon>Neoptera</taxon>
        <taxon>Endopterygota</taxon>
        <taxon>Coleoptera</taxon>
        <taxon>Polyphaga</taxon>
        <taxon>Cucujiformia</taxon>
        <taxon>Curculionidae</taxon>
        <taxon>Dryophthorinae</taxon>
        <taxon>Rhynchophorus</taxon>
    </lineage>
</organism>
<sequence length="78" mass="9030">MKPRIDEMIHEAGTPPPLNFECIRLRAVRVRASVHFLLAEETYDDAINAWLNLIYIRSSDGSDVKEKQKKTSERENDT</sequence>
<dbReference type="AlphaFoldDB" id="A0A834MBD7"/>